<evidence type="ECO:0000313" key="26">
    <source>
        <dbReference type="Proteomes" id="UP000297280"/>
    </source>
</evidence>
<keyword evidence="9" id="KW-0347">Helicase</keyword>
<dbReference type="FunFam" id="1.10.1520.10:FF:000015">
    <property type="entry name" value="Dicer-like protein 1"/>
    <property type="match status" value="1"/>
</dbReference>
<feature type="domain" description="Helicase C-terminal" evidence="23">
    <location>
        <begin position="856"/>
        <end position="1024"/>
    </location>
</feature>
<comment type="similarity">
    <text evidence="16 17">Belongs to the helicase family. Dicer subfamily.</text>
</comment>
<proteinExistence type="inferred from homology"/>
<dbReference type="InterPro" id="IPR036389">
    <property type="entry name" value="RNase_III_sf"/>
</dbReference>
<comment type="cofactor">
    <cofactor evidence="1">
        <name>Mn(2+)</name>
        <dbReference type="ChEBI" id="CHEBI:29035"/>
    </cofactor>
</comment>
<protein>
    <recommendedName>
        <fullName evidence="3">Dicer-like protein 1</fullName>
    </recommendedName>
</protein>
<feature type="coiled-coil region" evidence="18">
    <location>
        <begin position="801"/>
        <end position="828"/>
    </location>
</feature>
<dbReference type="EMBL" id="PQXO01000533">
    <property type="protein sequence ID" value="TGO84216.1"/>
    <property type="molecule type" value="Genomic_DNA"/>
</dbReference>
<dbReference type="GO" id="GO:0050688">
    <property type="term" value="P:regulation of defense response to virus"/>
    <property type="evidence" value="ECO:0007669"/>
    <property type="project" value="UniProtKB-KW"/>
</dbReference>
<dbReference type="InterPro" id="IPR056755">
    <property type="entry name" value="DSRM_2"/>
</dbReference>
<dbReference type="Gene3D" id="1.10.1520.10">
    <property type="entry name" value="Ribonuclease III domain"/>
    <property type="match status" value="2"/>
</dbReference>
<dbReference type="GO" id="GO:0005524">
    <property type="term" value="F:ATP binding"/>
    <property type="evidence" value="ECO:0007669"/>
    <property type="project" value="UniProtKB-KW"/>
</dbReference>
<keyword evidence="5" id="KW-0479">Metal-binding</keyword>
<dbReference type="Pfam" id="PF00636">
    <property type="entry name" value="Ribonuclease_3"/>
    <property type="match status" value="2"/>
</dbReference>
<dbReference type="InterPro" id="IPR006935">
    <property type="entry name" value="Helicase/UvrB_N"/>
</dbReference>
<dbReference type="Pfam" id="PF24995">
    <property type="entry name" value="DSRM_2"/>
    <property type="match status" value="1"/>
</dbReference>
<keyword evidence="26" id="KW-1185">Reference proteome</keyword>
<dbReference type="FunFam" id="3.30.160.380:FF:000004">
    <property type="entry name" value="Dicer-like protein 1"/>
    <property type="match status" value="1"/>
</dbReference>
<feature type="domain" description="PAZ" evidence="21">
    <location>
        <begin position="1297"/>
        <end position="1435"/>
    </location>
</feature>
<dbReference type="Pfam" id="PF03368">
    <property type="entry name" value="Dicer_dimer"/>
    <property type="match status" value="1"/>
</dbReference>
<dbReference type="FunFam" id="3.40.50.300:FF:003240">
    <property type="entry name" value="Dicer-like protein 1"/>
    <property type="match status" value="1"/>
</dbReference>
<dbReference type="Pfam" id="PF04851">
    <property type="entry name" value="ResIII"/>
    <property type="match status" value="1"/>
</dbReference>
<dbReference type="CDD" id="cd18034">
    <property type="entry name" value="DEXHc_dicer"/>
    <property type="match status" value="1"/>
</dbReference>
<evidence type="ECO:0000256" key="15">
    <source>
        <dbReference type="ARBA" id="ARBA00023211"/>
    </source>
</evidence>
<evidence type="ECO:0000256" key="9">
    <source>
        <dbReference type="ARBA" id="ARBA00022806"/>
    </source>
</evidence>
<dbReference type="InterPro" id="IPR003100">
    <property type="entry name" value="PAZ_dom"/>
</dbReference>
<dbReference type="PANTHER" id="PTHR14950:SF62">
    <property type="entry name" value="DICER-LIKE PROTEIN 1"/>
    <property type="match status" value="1"/>
</dbReference>
<keyword evidence="15" id="KW-0464">Manganese</keyword>
<dbReference type="CDD" id="cd18802">
    <property type="entry name" value="SF2_C_dicer"/>
    <property type="match status" value="1"/>
</dbReference>
<evidence type="ECO:0000256" key="16">
    <source>
        <dbReference type="ARBA" id="ARBA00035116"/>
    </source>
</evidence>
<dbReference type="PANTHER" id="PTHR14950">
    <property type="entry name" value="DICER-RELATED"/>
    <property type="match status" value="1"/>
</dbReference>
<organism evidence="25 26">
    <name type="scientific">Botrytis porri</name>
    <dbReference type="NCBI Taxonomy" id="87229"/>
    <lineage>
        <taxon>Eukaryota</taxon>
        <taxon>Fungi</taxon>
        <taxon>Dikarya</taxon>
        <taxon>Ascomycota</taxon>
        <taxon>Pezizomycotina</taxon>
        <taxon>Leotiomycetes</taxon>
        <taxon>Helotiales</taxon>
        <taxon>Sclerotiniaceae</taxon>
        <taxon>Botrytis</taxon>
    </lineage>
</organism>
<evidence type="ECO:0000259" key="24">
    <source>
        <dbReference type="PROSITE" id="PS51327"/>
    </source>
</evidence>
<evidence type="ECO:0000256" key="5">
    <source>
        <dbReference type="ARBA" id="ARBA00022723"/>
    </source>
</evidence>
<dbReference type="PROSITE" id="PS00517">
    <property type="entry name" value="RNASE_3_1"/>
    <property type="match status" value="1"/>
</dbReference>
<feature type="domain" description="Dicer dsRNA-binding fold" evidence="24">
    <location>
        <begin position="1057"/>
        <end position="1147"/>
    </location>
</feature>
<dbReference type="InterPro" id="IPR014001">
    <property type="entry name" value="Helicase_ATP-bd"/>
</dbReference>
<dbReference type="GO" id="GO:0005737">
    <property type="term" value="C:cytoplasm"/>
    <property type="evidence" value="ECO:0007669"/>
    <property type="project" value="TreeGrafter"/>
</dbReference>
<evidence type="ECO:0000256" key="2">
    <source>
        <dbReference type="ARBA" id="ARBA00001946"/>
    </source>
</evidence>
<dbReference type="InterPro" id="IPR000999">
    <property type="entry name" value="RNase_III_dom"/>
</dbReference>
<evidence type="ECO:0000259" key="21">
    <source>
        <dbReference type="PROSITE" id="PS50821"/>
    </source>
</evidence>
<evidence type="ECO:0000256" key="12">
    <source>
        <dbReference type="ARBA" id="ARBA00022842"/>
    </source>
</evidence>
<comment type="cofactor">
    <cofactor evidence="2">
        <name>Mg(2+)</name>
        <dbReference type="ChEBI" id="CHEBI:18420"/>
    </cofactor>
</comment>
<keyword evidence="14" id="KW-0051">Antiviral defense</keyword>
<evidence type="ECO:0000256" key="14">
    <source>
        <dbReference type="ARBA" id="ARBA00023118"/>
    </source>
</evidence>
<evidence type="ECO:0000256" key="10">
    <source>
        <dbReference type="ARBA" id="ARBA00022833"/>
    </source>
</evidence>
<evidence type="ECO:0000259" key="23">
    <source>
        <dbReference type="PROSITE" id="PS51194"/>
    </source>
</evidence>
<dbReference type="PROSITE" id="PS51192">
    <property type="entry name" value="HELICASE_ATP_BIND_1"/>
    <property type="match status" value="1"/>
</dbReference>
<keyword evidence="12" id="KW-0460">Magnesium</keyword>
<evidence type="ECO:0000256" key="11">
    <source>
        <dbReference type="ARBA" id="ARBA00022840"/>
    </source>
</evidence>
<keyword evidence="13 17" id="KW-0694">RNA-binding</keyword>
<keyword evidence="4" id="KW-0930">Antiviral protein</keyword>
<dbReference type="PROSITE" id="PS50821">
    <property type="entry name" value="PAZ"/>
    <property type="match status" value="1"/>
</dbReference>
<dbReference type="GO" id="GO:0003677">
    <property type="term" value="F:DNA binding"/>
    <property type="evidence" value="ECO:0007669"/>
    <property type="project" value="InterPro"/>
</dbReference>
<dbReference type="SMART" id="SM00487">
    <property type="entry name" value="DEXDc"/>
    <property type="match status" value="1"/>
</dbReference>
<feature type="compositionally biased region" description="Acidic residues" evidence="19">
    <location>
        <begin position="437"/>
        <end position="450"/>
    </location>
</feature>
<evidence type="ECO:0000256" key="4">
    <source>
        <dbReference type="ARBA" id="ARBA00022721"/>
    </source>
</evidence>
<reference evidence="25 26" key="1">
    <citation type="submission" date="2017-12" db="EMBL/GenBank/DDBJ databases">
        <title>Comparative genomics of Botrytis spp.</title>
        <authorList>
            <person name="Valero-Jimenez C.A."/>
            <person name="Tapia P."/>
            <person name="Veloso J."/>
            <person name="Silva-Moreno E."/>
            <person name="Staats M."/>
            <person name="Valdes J.H."/>
            <person name="Van Kan J.A.L."/>
        </authorList>
    </citation>
    <scope>NUCLEOTIDE SEQUENCE [LARGE SCALE GENOMIC DNA]</scope>
    <source>
        <strain evidence="25 26">MUCL3349</strain>
    </source>
</reference>
<feature type="compositionally biased region" description="Polar residues" evidence="19">
    <location>
        <begin position="402"/>
        <end position="433"/>
    </location>
</feature>
<dbReference type="GO" id="GO:0003723">
    <property type="term" value="F:RNA binding"/>
    <property type="evidence" value="ECO:0007669"/>
    <property type="project" value="UniProtKB-UniRule"/>
</dbReference>
<keyword evidence="10" id="KW-0862">Zinc</keyword>
<gene>
    <name evidence="25" type="ORF">BPOR_0534g00050</name>
</gene>
<sequence>METNRNQQAGRKEIAPLDEEDLLSFDDVVTAIPSELLSSSVTQYTIRDNIPSANGNGNAIVDVNSGCLKKASLSSRSTQLQSTSKGNQGDAKSSLPLSPDSKVEFIFGPPLRKSERPLFNKSSRSFQASSLFAQQSFTNLGQGLSTPIANTTIPLPEASLPEESSRSSSPDLIQFTPPKQDLPKEEIPKAKNLAQIHASKLNFSSTAFLSLNPFPSSSLPRTTEGLKGNWTPSPIENPKGLNSQILKQAIINTHQCEGFQEVSKIGIPQANTFDKPFLAETAEMVLSQGPHHADVVATTVIDLVPAQQSAIIAPNSAKSSKMPDPGVPLHAKNDEAGSPVVVPFNSGNEIPSGNISLQLDSPSLEKHSANLSPINQVPAPFALATRTTDDVFAELRLPLHQASQQVDDTPSSSLDNSNTNDRVLDNSQGSNQKDLPVVEEDEEEEEEEDMNQAIPDIKRISARKQKNAAIFDIFLKEANKQPKTEKISHANDEAIQSTRWLIDQAEKQHIIESPRDYQLELFEKAKKQNIIAVLDTGSGKTFIAVLLLRWIIDQELEDRAIGKPHRVSFFLVDSVTLCHQQHSVLRNNLNQPTDMICGLTGTDLSDHIKWKKRMDANMVIVCTAEILRQCLHHSFVTMAQINLLIFDEAHHAKKDHPYARIIKDFYRNDTGKDFALPKIFGMTASPVDARDNVKKAAEELEGLLQSQICTAEDPSLLQYSIKGKPETIAYYDPLGPKFNTPLYLQMLPLIKDNPIFRKPFVFGTEASRTLGSWCVDQIWTFCLQEEESKKLQAKTEQAHHKKRVQEPLEVLEKRKEQLEEAKSIVKNHTFEPPHFASRLSDDLTTKFHYSNNLSTKVVALLSILKDRFQRPTNDKCIVFVRERYNARLLASLLSTPEAGTPFLKVAPLVGTTSASAGEMHITFRSQTLTMHDFRNGKINCLIATSVAEEGLDIPDCNLVVRFDLYNTVIQYIQSRGRARHVNSRYYHMVENHNEEQIRTIKEVLKHEKMLKLFASALPEDRKLTGNNFNMDYFLKKERSHRIYSVPNSDAKLTYRMSLTVLSAFVDSLPRAPESVLRVDYVVTTVDKQFICEVILPEEAPIRGAIGRPATTKQVAKCSAAFETCVILHQKGYINDYLLSTFKKSAHMMRNALLAVDGKKREAYDMQTKPTLWSSKGKQGIFYMTVLSLKAPDSLDKVSQPLGLLTRSPLPDLPEFVLHFGGGRNSPVSCVPLASSITLEGNMLDQVNIFTLCLFQDVFSKAYKSDPDSMPYFIVPVNCRNTIVDWKSQIPMSIIDWETVEYVQDFENKQADKPWEHKPWLGKPDDYFKDKFITDPFDGSRKLWSVGITKEYKPLDPVPPNTAPRNGARKNNSNIMEYSCSLWAKARTRRTFDEEQPVVEATYISLRRNLLDEFDGGEVETSKKCFVILEPLKVSPLPTTVVAMAYLLPAIIHRVESYLIALEVTDLLHLDIRPDLALEAVTKDSDNSGEHGEEQTNFQRGMGNNYERLEFLGDCFLKMGTSISLYGLNPDSDEFRYHVDRMCLICNKNLFNTALKLELYKYIRSAAFNRRAWYPEGPELLRGKTATAPNTHKLGDKSVADVCEAMIGAALLSHHESKSMDNAVRAVTEVVNSDNHNAVVWSDYYRLYEKPKWQTAVAKAAQIDMARQVESKHPYHFKHPRLLRSAFIHPAYLFIYEQIPCYQRLEFLGDSLLDMACVNFLFHNHPTKDPQWLTEHKMAMVSNQFLGALCVKLGFHKHLLTLDSQVQKMIADYSSDINEALIQAKADAKRAGKAEDDYARDYWIAVRQPPKCLPDIVEAFVGVIFVDSEYDYDEVEKFFEMHIRWYFDDMSIYDTYANKHPTTFLTNFLQKNMGCEDWAPVSKEVPGEDGRKNVVICGVIVHNKVVSTATAESMRYARVGAARKALVKLEGMSVREFREEYGCSCKGDVFDEEGNVEFVEREDGMEGVSMGYREEVVGSILKEVEGDLNGGERANEAAGSLTAQKQELLEI</sequence>
<evidence type="ECO:0000259" key="20">
    <source>
        <dbReference type="PROSITE" id="PS50142"/>
    </source>
</evidence>
<dbReference type="Gene3D" id="3.40.50.300">
    <property type="entry name" value="P-loop containing nucleotide triphosphate hydrolases"/>
    <property type="match status" value="2"/>
</dbReference>
<feature type="domain" description="RNase III" evidence="20">
    <location>
        <begin position="1503"/>
        <end position="1614"/>
    </location>
</feature>
<dbReference type="GO" id="GO:0030422">
    <property type="term" value="P:siRNA processing"/>
    <property type="evidence" value="ECO:0007669"/>
    <property type="project" value="TreeGrafter"/>
</dbReference>
<dbReference type="SMART" id="SM00490">
    <property type="entry name" value="HELICc"/>
    <property type="match status" value="1"/>
</dbReference>
<dbReference type="SMART" id="SM00535">
    <property type="entry name" value="RIBOc"/>
    <property type="match status" value="2"/>
</dbReference>
<keyword evidence="11" id="KW-0067">ATP-binding</keyword>
<evidence type="ECO:0000256" key="7">
    <source>
        <dbReference type="ARBA" id="ARBA00022741"/>
    </source>
</evidence>
<feature type="domain" description="RNase III" evidence="20">
    <location>
        <begin position="1665"/>
        <end position="1828"/>
    </location>
</feature>
<dbReference type="GO" id="GO:0004525">
    <property type="term" value="F:ribonuclease III activity"/>
    <property type="evidence" value="ECO:0007669"/>
    <property type="project" value="InterPro"/>
</dbReference>
<dbReference type="PROSITE" id="PS51327">
    <property type="entry name" value="DICER_DSRBF"/>
    <property type="match status" value="1"/>
</dbReference>
<dbReference type="Proteomes" id="UP000297280">
    <property type="component" value="Unassembled WGS sequence"/>
</dbReference>
<dbReference type="SUPFAM" id="SSF69065">
    <property type="entry name" value="RNase III domain-like"/>
    <property type="match status" value="2"/>
</dbReference>
<evidence type="ECO:0000313" key="25">
    <source>
        <dbReference type="EMBL" id="TGO84216.1"/>
    </source>
</evidence>
<evidence type="ECO:0000256" key="8">
    <source>
        <dbReference type="ARBA" id="ARBA00022801"/>
    </source>
</evidence>
<feature type="region of interest" description="Disordered" evidence="19">
    <location>
        <begin position="74"/>
        <end position="99"/>
    </location>
</feature>
<evidence type="ECO:0000256" key="3">
    <source>
        <dbReference type="ARBA" id="ARBA00020797"/>
    </source>
</evidence>
<feature type="compositionally biased region" description="Low complexity" evidence="19">
    <location>
        <begin position="74"/>
        <end position="84"/>
    </location>
</feature>
<accession>A0A4Z1KFR4</accession>
<feature type="domain" description="Helicase ATP-binding" evidence="22">
    <location>
        <begin position="521"/>
        <end position="704"/>
    </location>
</feature>
<evidence type="ECO:0000256" key="17">
    <source>
        <dbReference type="PROSITE-ProRule" id="PRU00657"/>
    </source>
</evidence>
<dbReference type="InterPro" id="IPR001650">
    <property type="entry name" value="Helicase_C-like"/>
</dbReference>
<dbReference type="PROSITE" id="PS50142">
    <property type="entry name" value="RNASE_3_2"/>
    <property type="match status" value="2"/>
</dbReference>
<dbReference type="GO" id="GO:0005634">
    <property type="term" value="C:nucleus"/>
    <property type="evidence" value="ECO:0007669"/>
    <property type="project" value="TreeGrafter"/>
</dbReference>
<dbReference type="Pfam" id="PF00271">
    <property type="entry name" value="Helicase_C"/>
    <property type="match status" value="1"/>
</dbReference>
<keyword evidence="6" id="KW-0677">Repeat</keyword>
<dbReference type="InterPro" id="IPR038248">
    <property type="entry name" value="Dicer_dimer_sf"/>
</dbReference>
<evidence type="ECO:0000256" key="13">
    <source>
        <dbReference type="ARBA" id="ARBA00022884"/>
    </source>
</evidence>
<dbReference type="InterPro" id="IPR005034">
    <property type="entry name" value="Dicer_dimerisation"/>
</dbReference>
<dbReference type="InterPro" id="IPR027417">
    <property type="entry name" value="P-loop_NTPase"/>
</dbReference>
<keyword evidence="18" id="KW-0175">Coiled coil</keyword>
<feature type="region of interest" description="Disordered" evidence="19">
    <location>
        <begin position="402"/>
        <end position="453"/>
    </location>
</feature>
<dbReference type="CDD" id="cd00593">
    <property type="entry name" value="RIBOc"/>
    <property type="match status" value="2"/>
</dbReference>
<dbReference type="GO" id="GO:0046872">
    <property type="term" value="F:metal ion binding"/>
    <property type="evidence" value="ECO:0007669"/>
    <property type="project" value="UniProtKB-KW"/>
</dbReference>
<dbReference type="STRING" id="87229.A0A4Z1KFR4"/>
<dbReference type="Gene3D" id="3.30.160.380">
    <property type="entry name" value="Dicer dimerisation domain"/>
    <property type="match status" value="1"/>
</dbReference>
<dbReference type="SUPFAM" id="SSF52540">
    <property type="entry name" value="P-loop containing nucleoside triphosphate hydrolases"/>
    <property type="match status" value="1"/>
</dbReference>
<evidence type="ECO:0000256" key="18">
    <source>
        <dbReference type="SAM" id="Coils"/>
    </source>
</evidence>
<evidence type="ECO:0000256" key="1">
    <source>
        <dbReference type="ARBA" id="ARBA00001936"/>
    </source>
</evidence>
<evidence type="ECO:0000256" key="6">
    <source>
        <dbReference type="ARBA" id="ARBA00022737"/>
    </source>
</evidence>
<name>A0A4Z1KFR4_9HELO</name>
<dbReference type="GO" id="GO:0004386">
    <property type="term" value="F:helicase activity"/>
    <property type="evidence" value="ECO:0007669"/>
    <property type="project" value="UniProtKB-KW"/>
</dbReference>
<comment type="caution">
    <text evidence="25">The sequence shown here is derived from an EMBL/GenBank/DDBJ whole genome shotgun (WGS) entry which is preliminary data.</text>
</comment>
<keyword evidence="7" id="KW-0547">Nucleotide-binding</keyword>
<keyword evidence="8" id="KW-0378">Hydrolase</keyword>
<dbReference type="GO" id="GO:0051607">
    <property type="term" value="P:defense response to virus"/>
    <property type="evidence" value="ECO:0007669"/>
    <property type="project" value="UniProtKB-KW"/>
</dbReference>
<dbReference type="PROSITE" id="PS51194">
    <property type="entry name" value="HELICASE_CTER"/>
    <property type="match status" value="1"/>
</dbReference>
<evidence type="ECO:0000259" key="22">
    <source>
        <dbReference type="PROSITE" id="PS51192"/>
    </source>
</evidence>
<evidence type="ECO:0000256" key="19">
    <source>
        <dbReference type="SAM" id="MobiDB-lite"/>
    </source>
</evidence>